<comment type="caution">
    <text evidence="2">The sequence shown here is derived from an EMBL/GenBank/DDBJ whole genome shotgun (WGS) entry which is preliminary data.</text>
</comment>
<feature type="compositionally biased region" description="Basic and acidic residues" evidence="1">
    <location>
        <begin position="119"/>
        <end position="131"/>
    </location>
</feature>
<feature type="compositionally biased region" description="Basic and acidic residues" evidence="1">
    <location>
        <begin position="140"/>
        <end position="154"/>
    </location>
</feature>
<feature type="region of interest" description="Disordered" evidence="1">
    <location>
        <begin position="119"/>
        <end position="154"/>
    </location>
</feature>
<evidence type="ECO:0000313" key="2">
    <source>
        <dbReference type="EMBL" id="KAG6519985.1"/>
    </source>
</evidence>
<keyword evidence="3" id="KW-1185">Reference proteome</keyword>
<dbReference type="Proteomes" id="UP000734854">
    <property type="component" value="Unassembled WGS sequence"/>
</dbReference>
<feature type="compositionally biased region" description="Basic and acidic residues" evidence="1">
    <location>
        <begin position="233"/>
        <end position="246"/>
    </location>
</feature>
<sequence>MCLAYRDVVQQPAIDFQEICILGRRLAITPTHSDLAVKSSPSPSPPVLESAAGRSPSFAFGMVISRETPSRRPNPSPETAAAAESRLPLRGTQGSLLQGFPFQILKTWGRHRGVRCMGKEETADAGERRSPSESACPRIRVPDSGRSDGDDSGVEEVRERLLVHLREAADRMKLVLPKGSGETEPAPVPELTPDLEASDGSKALPWNLRTRRGASREIERRRSVSPPPPPPTAEKRTVRLRSEGPRRKERPRFSISLTKEEIDEDIYAVTGCRARRRPRKRPRVIQKQLEALFPGSWLTEIAADSYKVPEQR</sequence>
<feature type="region of interest" description="Disordered" evidence="1">
    <location>
        <begin position="174"/>
        <end position="253"/>
    </location>
</feature>
<evidence type="ECO:0008006" key="4">
    <source>
        <dbReference type="Google" id="ProtNLM"/>
    </source>
</evidence>
<reference evidence="2 3" key="1">
    <citation type="submission" date="2020-08" db="EMBL/GenBank/DDBJ databases">
        <title>Plant Genome Project.</title>
        <authorList>
            <person name="Zhang R.-G."/>
        </authorList>
    </citation>
    <scope>NUCLEOTIDE SEQUENCE [LARGE SCALE GENOMIC DNA]</scope>
    <source>
        <tissue evidence="2">Rhizome</tissue>
    </source>
</reference>
<evidence type="ECO:0000313" key="3">
    <source>
        <dbReference type="Proteomes" id="UP000734854"/>
    </source>
</evidence>
<dbReference type="PANTHER" id="PTHR33130:SF86">
    <property type="entry name" value="OS01G0132500 PROTEIN"/>
    <property type="match status" value="1"/>
</dbReference>
<feature type="region of interest" description="Disordered" evidence="1">
    <location>
        <begin position="34"/>
        <end position="53"/>
    </location>
</feature>
<proteinExistence type="predicted"/>
<dbReference type="PANTHER" id="PTHR33130">
    <property type="entry name" value="PUTATIVE (DUF1639)-RELATED"/>
    <property type="match status" value="1"/>
</dbReference>
<evidence type="ECO:0000256" key="1">
    <source>
        <dbReference type="SAM" id="MobiDB-lite"/>
    </source>
</evidence>
<dbReference type="AlphaFoldDB" id="A0A8J5HB40"/>
<dbReference type="EMBL" id="JACMSC010000005">
    <property type="protein sequence ID" value="KAG6519985.1"/>
    <property type="molecule type" value="Genomic_DNA"/>
</dbReference>
<gene>
    <name evidence="2" type="ORF">ZIOFF_017014</name>
</gene>
<accession>A0A8J5HB40</accession>
<protein>
    <recommendedName>
        <fullName evidence="4">DUF1639 family protein</fullName>
    </recommendedName>
</protein>
<organism evidence="2 3">
    <name type="scientific">Zingiber officinale</name>
    <name type="common">Ginger</name>
    <name type="synonym">Amomum zingiber</name>
    <dbReference type="NCBI Taxonomy" id="94328"/>
    <lineage>
        <taxon>Eukaryota</taxon>
        <taxon>Viridiplantae</taxon>
        <taxon>Streptophyta</taxon>
        <taxon>Embryophyta</taxon>
        <taxon>Tracheophyta</taxon>
        <taxon>Spermatophyta</taxon>
        <taxon>Magnoliopsida</taxon>
        <taxon>Liliopsida</taxon>
        <taxon>Zingiberales</taxon>
        <taxon>Zingiberaceae</taxon>
        <taxon>Zingiber</taxon>
    </lineage>
</organism>
<feature type="region of interest" description="Disordered" evidence="1">
    <location>
        <begin position="66"/>
        <end position="90"/>
    </location>
</feature>
<dbReference type="Pfam" id="PF07797">
    <property type="entry name" value="DUF1639"/>
    <property type="match status" value="1"/>
</dbReference>
<name>A0A8J5HB40_ZINOF</name>
<dbReference type="InterPro" id="IPR012438">
    <property type="entry name" value="DUF1639"/>
</dbReference>